<keyword evidence="2" id="KW-0663">Pyridoxal phosphate</keyword>
<gene>
    <name evidence="7" type="ORF">SAMN04489727_3140</name>
</gene>
<keyword evidence="3" id="KW-0805">Transcription regulation</keyword>
<dbReference type="PANTHER" id="PTHR46577:SF1">
    <property type="entry name" value="HTH-TYPE TRANSCRIPTIONAL REGULATORY PROTEIN GABR"/>
    <property type="match status" value="1"/>
</dbReference>
<keyword evidence="5" id="KW-0804">Transcription</keyword>
<dbReference type="PRINTS" id="PR00035">
    <property type="entry name" value="HTHGNTR"/>
</dbReference>
<keyword evidence="4" id="KW-0238">DNA-binding</keyword>
<evidence type="ECO:0000313" key="8">
    <source>
        <dbReference type="Proteomes" id="UP000199622"/>
    </source>
</evidence>
<dbReference type="InterPro" id="IPR051446">
    <property type="entry name" value="HTH_trans_reg/aminotransferase"/>
</dbReference>
<reference evidence="8" key="1">
    <citation type="submission" date="2016-10" db="EMBL/GenBank/DDBJ databases">
        <authorList>
            <person name="Varghese N."/>
            <person name="Submissions S."/>
        </authorList>
    </citation>
    <scope>NUCLEOTIDE SEQUENCE [LARGE SCALE GENOMIC DNA]</scope>
    <source>
        <strain evidence="8">DSM 44544</strain>
    </source>
</reference>
<evidence type="ECO:0000259" key="6">
    <source>
        <dbReference type="PROSITE" id="PS50949"/>
    </source>
</evidence>
<protein>
    <submittedName>
        <fullName evidence="7">Transcriptional regulator, GntR family</fullName>
    </submittedName>
</protein>
<feature type="domain" description="HTH gntR-type" evidence="6">
    <location>
        <begin position="19"/>
        <end position="87"/>
    </location>
</feature>
<dbReference type="Pfam" id="PF00392">
    <property type="entry name" value="GntR"/>
    <property type="match status" value="1"/>
</dbReference>
<proteinExistence type="inferred from homology"/>
<dbReference type="PANTHER" id="PTHR46577">
    <property type="entry name" value="HTH-TYPE TRANSCRIPTIONAL REGULATORY PROTEIN GABR"/>
    <property type="match status" value="1"/>
</dbReference>
<evidence type="ECO:0000256" key="4">
    <source>
        <dbReference type="ARBA" id="ARBA00023125"/>
    </source>
</evidence>
<dbReference type="AlphaFoldDB" id="A0A1H4R3G9"/>
<evidence type="ECO:0000256" key="1">
    <source>
        <dbReference type="ARBA" id="ARBA00005384"/>
    </source>
</evidence>
<evidence type="ECO:0000256" key="3">
    <source>
        <dbReference type="ARBA" id="ARBA00023015"/>
    </source>
</evidence>
<dbReference type="InterPro" id="IPR015421">
    <property type="entry name" value="PyrdxlP-dep_Trfase_major"/>
</dbReference>
<evidence type="ECO:0000313" key="7">
    <source>
        <dbReference type="EMBL" id="SEC26347.1"/>
    </source>
</evidence>
<dbReference type="PROSITE" id="PS50949">
    <property type="entry name" value="HTH_GNTR"/>
    <property type="match status" value="1"/>
</dbReference>
<dbReference type="InterPro" id="IPR004839">
    <property type="entry name" value="Aminotransferase_I/II_large"/>
</dbReference>
<dbReference type="Gene3D" id="1.10.10.10">
    <property type="entry name" value="Winged helix-like DNA-binding domain superfamily/Winged helix DNA-binding domain"/>
    <property type="match status" value="1"/>
</dbReference>
<dbReference type="GO" id="GO:0003700">
    <property type="term" value="F:DNA-binding transcription factor activity"/>
    <property type="evidence" value="ECO:0007669"/>
    <property type="project" value="InterPro"/>
</dbReference>
<organism evidence="7 8">
    <name type="scientific">Amycolatopsis tolypomycina</name>
    <dbReference type="NCBI Taxonomy" id="208445"/>
    <lineage>
        <taxon>Bacteria</taxon>
        <taxon>Bacillati</taxon>
        <taxon>Actinomycetota</taxon>
        <taxon>Actinomycetes</taxon>
        <taxon>Pseudonocardiales</taxon>
        <taxon>Pseudonocardiaceae</taxon>
        <taxon>Amycolatopsis</taxon>
    </lineage>
</organism>
<dbReference type="Proteomes" id="UP000199622">
    <property type="component" value="Unassembled WGS sequence"/>
</dbReference>
<dbReference type="InterPro" id="IPR036390">
    <property type="entry name" value="WH_DNA-bd_sf"/>
</dbReference>
<dbReference type="SUPFAM" id="SSF53383">
    <property type="entry name" value="PLP-dependent transferases"/>
    <property type="match status" value="1"/>
</dbReference>
<sequence>MGQSRLARVEIHIDLTGPRGHRDAIYRQLRAAILAGRIRPGEALPPTRELAQRLAVSRTTVSAAYDRLTAEGFLAGRVGAGTFVTASPVSAEPVPDVPGVRPLPEWDAVPPPPAPFAPAPEFDFRPGVPDLSRFPFDTWRRLVTQRLRAGQADLMTYGDPQGHPALREEIARHVGVSRDVRASAAQVVVTAGAQQTTDLVARVLLRPGDLAAVEDPGYPPPRLVLGARGVRVAPVPVDAAGIVVGAIPAGTRLVYVTPSHQYPLGLAMSLDRRLELLDWAERTDAVLVEDDYDTEFRYTGRPLEPLHSLDSRGRVVYVGSFSKVLSPALRLGFLIAPPSLVPALVKARYLTDWHAPNVEQAVLAAFMAEGGFARHVRRMRKVYRARHEILSRSLASFADFLTPLPSSAGLHLSAVAAADCGPLVRAARRRGVRLYSLGDFGVGVRRHGLVFGYGAVATERIEPGLARLRALADEGAA</sequence>
<dbReference type="InterPro" id="IPR015424">
    <property type="entry name" value="PyrdxlP-dep_Trfase"/>
</dbReference>
<evidence type="ECO:0000256" key="2">
    <source>
        <dbReference type="ARBA" id="ARBA00022898"/>
    </source>
</evidence>
<comment type="similarity">
    <text evidence="1">In the C-terminal section; belongs to the class-I pyridoxal-phosphate-dependent aminotransferase family.</text>
</comment>
<dbReference type="CDD" id="cd07377">
    <property type="entry name" value="WHTH_GntR"/>
    <property type="match status" value="1"/>
</dbReference>
<dbReference type="InterPro" id="IPR036388">
    <property type="entry name" value="WH-like_DNA-bd_sf"/>
</dbReference>
<dbReference type="STRING" id="208445.SAMN04489727_3140"/>
<dbReference type="SUPFAM" id="SSF46785">
    <property type="entry name" value="Winged helix' DNA-binding domain"/>
    <property type="match status" value="1"/>
</dbReference>
<evidence type="ECO:0000256" key="5">
    <source>
        <dbReference type="ARBA" id="ARBA00023163"/>
    </source>
</evidence>
<dbReference type="GO" id="GO:0030170">
    <property type="term" value="F:pyridoxal phosphate binding"/>
    <property type="evidence" value="ECO:0007669"/>
    <property type="project" value="InterPro"/>
</dbReference>
<keyword evidence="8" id="KW-1185">Reference proteome</keyword>
<dbReference type="Gene3D" id="3.40.640.10">
    <property type="entry name" value="Type I PLP-dependent aspartate aminotransferase-like (Major domain)"/>
    <property type="match status" value="1"/>
</dbReference>
<dbReference type="InterPro" id="IPR000524">
    <property type="entry name" value="Tscrpt_reg_HTH_GntR"/>
</dbReference>
<dbReference type="SMART" id="SM00345">
    <property type="entry name" value="HTH_GNTR"/>
    <property type="match status" value="1"/>
</dbReference>
<dbReference type="CDD" id="cd00609">
    <property type="entry name" value="AAT_like"/>
    <property type="match status" value="1"/>
</dbReference>
<dbReference type="Pfam" id="PF00155">
    <property type="entry name" value="Aminotran_1_2"/>
    <property type="match status" value="1"/>
</dbReference>
<dbReference type="EMBL" id="FNSO01000004">
    <property type="protein sequence ID" value="SEC26347.1"/>
    <property type="molecule type" value="Genomic_DNA"/>
</dbReference>
<dbReference type="GO" id="GO:0003677">
    <property type="term" value="F:DNA binding"/>
    <property type="evidence" value="ECO:0007669"/>
    <property type="project" value="UniProtKB-KW"/>
</dbReference>
<name>A0A1H4R3G9_9PSEU</name>
<accession>A0A1H4R3G9</accession>